<evidence type="ECO:0000256" key="8">
    <source>
        <dbReference type="SAM" id="SignalP"/>
    </source>
</evidence>
<dbReference type="InterPro" id="IPR003423">
    <property type="entry name" value="OMP_efflux"/>
</dbReference>
<keyword evidence="5" id="KW-0812">Transmembrane</keyword>
<evidence type="ECO:0000256" key="5">
    <source>
        <dbReference type="ARBA" id="ARBA00022692"/>
    </source>
</evidence>
<keyword evidence="8" id="KW-0732">Signal</keyword>
<feature type="signal peptide" evidence="8">
    <location>
        <begin position="1"/>
        <end position="20"/>
    </location>
</feature>
<dbReference type="PANTHER" id="PTHR30026:SF20">
    <property type="entry name" value="OUTER MEMBRANE PROTEIN TOLC"/>
    <property type="match status" value="1"/>
</dbReference>
<keyword evidence="3" id="KW-0813">Transport</keyword>
<dbReference type="AlphaFoldDB" id="A0A059ZXH4"/>
<sequence>MTAGIPDAFRSLLFSLLALAAVRADASTLTLPMAIAEAMHAQPQIEQSAHNASASRDLSRAAHAQLLPQVSLATGSIWSESRAGQPLFVSANGPREVIAQVRVSFPLYDAELRALAKIARDQSAVARLQLQATRWMVVARVVNDYYRVATLMTQERIWKSTLSTDEKLYRDTYKAYRAGAVSRLDLVQTELLRNQARTGLRQSAAEAKAAMQVMNLQMGRPRRSTWVLAPLPCSIPVLPSFSVLAAQAEATQPLLQVAKQQIDVAQAQVAVRRGAIQPKIRAYGAYGVDTATAPRGKDLGWQGSISLSMPIFGFGAQRQQIAAAQEQLAALRSARRALILQIRSQLAQNYGAAVAAQKTLVNARRAEREAERVYAMTRKGYFAGALNALDLAQAEGAWVRARLDLSTAAVAVQLTRAQLELDTGRYPNSHTGIRTPSCS</sequence>
<evidence type="ECO:0000256" key="7">
    <source>
        <dbReference type="ARBA" id="ARBA00023237"/>
    </source>
</evidence>
<evidence type="ECO:0000256" key="2">
    <source>
        <dbReference type="ARBA" id="ARBA00007613"/>
    </source>
</evidence>
<dbReference type="Pfam" id="PF02321">
    <property type="entry name" value="OEP"/>
    <property type="match status" value="2"/>
</dbReference>
<dbReference type="GO" id="GO:0009279">
    <property type="term" value="C:cell outer membrane"/>
    <property type="evidence" value="ECO:0007669"/>
    <property type="project" value="UniProtKB-SubCell"/>
</dbReference>
<dbReference type="Gene3D" id="1.20.1600.10">
    <property type="entry name" value="Outer membrane efflux proteins (OEP)"/>
    <property type="match status" value="1"/>
</dbReference>
<gene>
    <name evidence="9" type="ORF">Acaty_c0739</name>
</gene>
<dbReference type="InterPro" id="IPR051906">
    <property type="entry name" value="TolC-like"/>
</dbReference>
<evidence type="ECO:0000256" key="4">
    <source>
        <dbReference type="ARBA" id="ARBA00022452"/>
    </source>
</evidence>
<keyword evidence="4" id="KW-1134">Transmembrane beta strand</keyword>
<evidence type="ECO:0000313" key="10">
    <source>
        <dbReference type="Proteomes" id="UP000005522"/>
    </source>
</evidence>
<dbReference type="KEGG" id="acz:Acaty_c0739"/>
<evidence type="ECO:0000256" key="3">
    <source>
        <dbReference type="ARBA" id="ARBA00022448"/>
    </source>
</evidence>
<dbReference type="EMBL" id="CP005986">
    <property type="protein sequence ID" value="AIA54617.1"/>
    <property type="molecule type" value="Genomic_DNA"/>
</dbReference>
<protein>
    <submittedName>
        <fullName evidence="9">Outer membrane efflux protein</fullName>
    </submittedName>
</protein>
<dbReference type="GO" id="GO:0015288">
    <property type="term" value="F:porin activity"/>
    <property type="evidence" value="ECO:0007669"/>
    <property type="project" value="TreeGrafter"/>
</dbReference>
<comment type="similarity">
    <text evidence="2">Belongs to the outer membrane factor (OMF) (TC 1.B.17) family.</text>
</comment>
<dbReference type="Proteomes" id="UP000005522">
    <property type="component" value="Chromosome"/>
</dbReference>
<dbReference type="RefSeq" id="WP_004870943.1">
    <property type="nucleotide sequence ID" value="NZ_CP005986.1"/>
</dbReference>
<dbReference type="GO" id="GO:0015562">
    <property type="term" value="F:efflux transmembrane transporter activity"/>
    <property type="evidence" value="ECO:0007669"/>
    <property type="project" value="InterPro"/>
</dbReference>
<keyword evidence="7" id="KW-0998">Cell outer membrane</keyword>
<dbReference type="GO" id="GO:1990281">
    <property type="term" value="C:efflux pump complex"/>
    <property type="evidence" value="ECO:0007669"/>
    <property type="project" value="TreeGrafter"/>
</dbReference>
<evidence type="ECO:0000313" key="9">
    <source>
        <dbReference type="EMBL" id="AIA54617.1"/>
    </source>
</evidence>
<dbReference type="SUPFAM" id="SSF56954">
    <property type="entry name" value="Outer membrane efflux proteins (OEP)"/>
    <property type="match status" value="1"/>
</dbReference>
<reference evidence="9 10" key="1">
    <citation type="journal article" date="2009" name="J. Bacteriol.">
        <title>Draft genome sequence of the extremely acidophilic bacterium Acidithiobacillus caldus ATCC 51756 reveals metabolic versatility in the genus Acidithiobacillus.</title>
        <authorList>
            <person name="Valdes J."/>
            <person name="Quatrini R."/>
            <person name="Hallberg K."/>
            <person name="Dopson M."/>
            <person name="Valenzuela P.D."/>
            <person name="Holmes D.S."/>
        </authorList>
    </citation>
    <scope>NUCLEOTIDE SEQUENCE [LARGE SCALE GENOMIC DNA]</scope>
    <source>
        <strain evidence="10">ATCC 51756 / DSM 8584 / KU</strain>
    </source>
</reference>
<dbReference type="PANTHER" id="PTHR30026">
    <property type="entry name" value="OUTER MEMBRANE PROTEIN TOLC"/>
    <property type="match status" value="1"/>
</dbReference>
<organism evidence="9 10">
    <name type="scientific">Acidithiobacillus caldus (strain ATCC 51756 / DSM 8584 / KU)</name>
    <dbReference type="NCBI Taxonomy" id="637389"/>
    <lineage>
        <taxon>Bacteria</taxon>
        <taxon>Pseudomonadati</taxon>
        <taxon>Pseudomonadota</taxon>
        <taxon>Acidithiobacillia</taxon>
        <taxon>Acidithiobacillales</taxon>
        <taxon>Acidithiobacillaceae</taxon>
        <taxon>Acidithiobacillus</taxon>
    </lineage>
</organism>
<name>A0A059ZXH4_ACICK</name>
<evidence type="ECO:0000256" key="1">
    <source>
        <dbReference type="ARBA" id="ARBA00004442"/>
    </source>
</evidence>
<proteinExistence type="inferred from homology"/>
<keyword evidence="6" id="KW-0472">Membrane</keyword>
<accession>A0A059ZXH4</accession>
<dbReference type="HOGENOM" id="CLU_623528_0_0_6"/>
<dbReference type="eggNOG" id="COG1538">
    <property type="taxonomic scope" value="Bacteria"/>
</dbReference>
<evidence type="ECO:0000256" key="6">
    <source>
        <dbReference type="ARBA" id="ARBA00023136"/>
    </source>
</evidence>
<comment type="subcellular location">
    <subcellularLocation>
        <location evidence="1">Cell outer membrane</location>
    </subcellularLocation>
</comment>
<feature type="chain" id="PRO_5001584699" evidence="8">
    <location>
        <begin position="21"/>
        <end position="439"/>
    </location>
</feature>